<proteinExistence type="predicted"/>
<name>A0A5S5DL60_9SPHI</name>
<protein>
    <submittedName>
        <fullName evidence="1">Uncharacterized protein</fullName>
    </submittedName>
</protein>
<gene>
    <name evidence="1" type="ORF">BC792_105153</name>
</gene>
<organism evidence="1 2">
    <name type="scientific">Sphingobacterium allocomposti</name>
    <dbReference type="NCBI Taxonomy" id="415956"/>
    <lineage>
        <taxon>Bacteria</taxon>
        <taxon>Pseudomonadati</taxon>
        <taxon>Bacteroidota</taxon>
        <taxon>Sphingobacteriia</taxon>
        <taxon>Sphingobacteriales</taxon>
        <taxon>Sphingobacteriaceae</taxon>
        <taxon>Sphingobacterium</taxon>
    </lineage>
</organism>
<comment type="caution">
    <text evidence="1">The sequence shown here is derived from an EMBL/GenBank/DDBJ whole genome shotgun (WGS) entry which is preliminary data.</text>
</comment>
<reference evidence="1 2" key="1">
    <citation type="submission" date="2019-07" db="EMBL/GenBank/DDBJ databases">
        <title>Genomic Encyclopedia of Archaeal and Bacterial Type Strains, Phase II (KMG-II): from individual species to whole genera.</title>
        <authorList>
            <person name="Goeker M."/>
        </authorList>
    </citation>
    <scope>NUCLEOTIDE SEQUENCE [LARGE SCALE GENOMIC DNA]</scope>
    <source>
        <strain evidence="1 2">DSM 18850</strain>
    </source>
</reference>
<dbReference type="AlphaFoldDB" id="A0A5S5DL60"/>
<evidence type="ECO:0000313" key="1">
    <source>
        <dbReference type="EMBL" id="TYP96660.1"/>
    </source>
</evidence>
<dbReference type="Proteomes" id="UP000325105">
    <property type="component" value="Unassembled WGS sequence"/>
</dbReference>
<sequence length="64" mass="7356">MAFGKNEASLRYLEIRKQNRQFAAITLDNVLEYMIMSLSYSLSGNDDSVEKISTEWMAPFCTNL</sequence>
<keyword evidence="2" id="KW-1185">Reference proteome</keyword>
<evidence type="ECO:0000313" key="2">
    <source>
        <dbReference type="Proteomes" id="UP000325105"/>
    </source>
</evidence>
<dbReference type="EMBL" id="VNHX01000005">
    <property type="protein sequence ID" value="TYP96660.1"/>
    <property type="molecule type" value="Genomic_DNA"/>
</dbReference>
<accession>A0A5S5DL60</accession>